<feature type="binding site" evidence="12">
    <location>
        <position position="349"/>
    </location>
    <ligand>
        <name>(2R)-2-phosphoglycerate</name>
        <dbReference type="ChEBI" id="CHEBI:58289"/>
    </ligand>
</feature>
<dbReference type="SFLD" id="SFLDF00002">
    <property type="entry name" value="enolase"/>
    <property type="match status" value="1"/>
</dbReference>
<feature type="binding site" evidence="12 15">
    <location>
        <position position="253"/>
    </location>
    <ligand>
        <name>Mg(2+)</name>
        <dbReference type="ChEBI" id="CHEBI:18420"/>
    </ligand>
</feature>
<dbReference type="InterPro" id="IPR000941">
    <property type="entry name" value="Enolase"/>
</dbReference>
<gene>
    <name evidence="12" type="primary">eno</name>
    <name evidence="18" type="ORF">M917_0282</name>
</gene>
<comment type="cofactor">
    <cofactor evidence="12">
        <name>Mg(2+)</name>
        <dbReference type="ChEBI" id="CHEBI:18420"/>
    </cofactor>
    <text evidence="12">Binds a second Mg(2+) ion via substrate during catalysis.</text>
</comment>
<dbReference type="Gene3D" id="3.30.390.10">
    <property type="entry name" value="Enolase-like, N-terminal domain"/>
    <property type="match status" value="1"/>
</dbReference>
<feature type="binding site" evidence="12">
    <location>
        <position position="379"/>
    </location>
    <ligand>
        <name>(2R)-2-phosphoglycerate</name>
        <dbReference type="ChEBI" id="CHEBI:58289"/>
    </ligand>
</feature>
<keyword evidence="10 12" id="KW-0456">Lyase</keyword>
<comment type="catalytic activity">
    <reaction evidence="12">
        <text>(2R)-2-phosphoglycerate = phosphoenolpyruvate + H2O</text>
        <dbReference type="Rhea" id="RHEA:10164"/>
        <dbReference type="ChEBI" id="CHEBI:15377"/>
        <dbReference type="ChEBI" id="CHEBI:58289"/>
        <dbReference type="ChEBI" id="CHEBI:58702"/>
        <dbReference type="EC" id="4.2.1.11"/>
    </reaction>
</comment>
<evidence type="ECO:0000256" key="11">
    <source>
        <dbReference type="ARBA" id="ARBA00045763"/>
    </source>
</evidence>
<dbReference type="PANTHER" id="PTHR11902">
    <property type="entry name" value="ENOLASE"/>
    <property type="match status" value="1"/>
</dbReference>
<evidence type="ECO:0000256" key="14">
    <source>
        <dbReference type="PIRSR" id="PIRSR001400-2"/>
    </source>
</evidence>
<evidence type="ECO:0000256" key="13">
    <source>
        <dbReference type="PIRSR" id="PIRSR001400-1"/>
    </source>
</evidence>
<keyword evidence="6 12" id="KW-0964">Secreted</keyword>
<dbReference type="PROSITE" id="PS00164">
    <property type="entry name" value="ENOLASE"/>
    <property type="match status" value="1"/>
</dbReference>
<feature type="active site" description="Proton acceptor" evidence="12 13">
    <location>
        <position position="349"/>
    </location>
</feature>
<dbReference type="CDD" id="cd03313">
    <property type="entry name" value="enolase"/>
    <property type="match status" value="1"/>
</dbReference>
<dbReference type="GO" id="GO:0000287">
    <property type="term" value="F:magnesium ion binding"/>
    <property type="evidence" value="ECO:0007669"/>
    <property type="project" value="UniProtKB-UniRule"/>
</dbReference>
<evidence type="ECO:0000313" key="18">
    <source>
        <dbReference type="EMBL" id="ERL56652.1"/>
    </source>
</evidence>
<keyword evidence="5 12" id="KW-0963">Cytoplasm</keyword>
<feature type="binding site" evidence="12">
    <location>
        <position position="378"/>
    </location>
    <ligand>
        <name>(2R)-2-phosphoglycerate</name>
        <dbReference type="ChEBI" id="CHEBI:58289"/>
    </ligand>
</feature>
<dbReference type="SFLD" id="SFLDG00178">
    <property type="entry name" value="enolase"/>
    <property type="match status" value="1"/>
</dbReference>
<feature type="binding site" evidence="12 15">
    <location>
        <position position="297"/>
    </location>
    <ligand>
        <name>Mg(2+)</name>
        <dbReference type="ChEBI" id="CHEBI:18420"/>
    </ligand>
</feature>
<dbReference type="GO" id="GO:0005576">
    <property type="term" value="C:extracellular region"/>
    <property type="evidence" value="ECO:0007669"/>
    <property type="project" value="UniProtKB-SubCell"/>
</dbReference>
<dbReference type="HAMAP" id="MF_00318">
    <property type="entry name" value="Enolase"/>
    <property type="match status" value="1"/>
</dbReference>
<dbReference type="InterPro" id="IPR029017">
    <property type="entry name" value="Enolase-like_N"/>
</dbReference>
<keyword evidence="8 12" id="KW-0460">Magnesium</keyword>
<evidence type="ECO:0000256" key="1">
    <source>
        <dbReference type="ARBA" id="ARBA00005031"/>
    </source>
</evidence>
<dbReference type="SUPFAM" id="SSF54826">
    <property type="entry name" value="Enolase N-terminal domain-like"/>
    <property type="match status" value="1"/>
</dbReference>
<evidence type="ECO:0000256" key="15">
    <source>
        <dbReference type="PIRSR" id="PIRSR001400-3"/>
    </source>
</evidence>
<evidence type="ECO:0000256" key="7">
    <source>
        <dbReference type="ARBA" id="ARBA00022723"/>
    </source>
</evidence>
<comment type="cofactor">
    <cofactor evidence="15">
        <name>Mg(2+)</name>
        <dbReference type="ChEBI" id="CHEBI:18420"/>
    </cofactor>
    <text evidence="15">Mg(2+) is required for catalysis and for stabilizing the dimer.</text>
</comment>
<dbReference type="RefSeq" id="WP_021812950.1">
    <property type="nucleotide sequence ID" value="NZ_AUSW01000011.1"/>
</dbReference>
<dbReference type="Gene3D" id="3.20.20.120">
    <property type="entry name" value="Enolase-like C-terminal domain"/>
    <property type="match status" value="1"/>
</dbReference>
<evidence type="ECO:0000256" key="10">
    <source>
        <dbReference type="ARBA" id="ARBA00023239"/>
    </source>
</evidence>
<dbReference type="OrthoDB" id="9804716at2"/>
<feature type="binding site" evidence="14">
    <location>
        <position position="175"/>
    </location>
    <ligand>
        <name>substrate</name>
    </ligand>
</feature>
<dbReference type="NCBIfam" id="TIGR01060">
    <property type="entry name" value="eno"/>
    <property type="match status" value="1"/>
</dbReference>
<evidence type="ECO:0000256" key="5">
    <source>
        <dbReference type="ARBA" id="ARBA00022490"/>
    </source>
</evidence>
<feature type="binding site" evidence="14">
    <location>
        <position position="166"/>
    </location>
    <ligand>
        <name>substrate</name>
    </ligand>
</feature>
<dbReference type="InterPro" id="IPR020811">
    <property type="entry name" value="Enolase_N"/>
</dbReference>
<dbReference type="EMBL" id="AUSW01000011">
    <property type="protein sequence ID" value="ERL56652.1"/>
    <property type="molecule type" value="Genomic_DNA"/>
</dbReference>
<dbReference type="Pfam" id="PF03952">
    <property type="entry name" value="Enolase_N"/>
    <property type="match status" value="1"/>
</dbReference>
<dbReference type="FunFam" id="3.30.390.10:FF:000001">
    <property type="entry name" value="Enolase"/>
    <property type="match status" value="1"/>
</dbReference>
<dbReference type="SUPFAM" id="SSF51604">
    <property type="entry name" value="Enolase C-terminal domain-like"/>
    <property type="match status" value="1"/>
</dbReference>
<comment type="subcellular location">
    <subcellularLocation>
        <location evidence="12">Cytoplasm</location>
    </subcellularLocation>
    <subcellularLocation>
        <location evidence="12">Secreted</location>
    </subcellularLocation>
    <subcellularLocation>
        <location evidence="12">Cell surface</location>
    </subcellularLocation>
    <text evidence="12">Fractions of enolase are present in both the cytoplasm and on the cell surface.</text>
</comment>
<evidence type="ECO:0000256" key="2">
    <source>
        <dbReference type="ARBA" id="ARBA00009604"/>
    </source>
</evidence>
<organism evidence="18 19">
    <name type="scientific">Psychrobacter aquaticus CMS 56</name>
    <dbReference type="NCBI Taxonomy" id="1354303"/>
    <lineage>
        <taxon>Bacteria</taxon>
        <taxon>Pseudomonadati</taxon>
        <taxon>Pseudomonadota</taxon>
        <taxon>Gammaproteobacteria</taxon>
        <taxon>Moraxellales</taxon>
        <taxon>Moraxellaceae</taxon>
        <taxon>Psychrobacter</taxon>
    </lineage>
</organism>
<evidence type="ECO:0000256" key="9">
    <source>
        <dbReference type="ARBA" id="ARBA00023152"/>
    </source>
</evidence>
<keyword evidence="7 12" id="KW-0479">Metal-binding</keyword>
<dbReference type="Proteomes" id="UP000016761">
    <property type="component" value="Unassembled WGS sequence"/>
</dbReference>
<name>U4T5L3_9GAMM</name>
<comment type="function">
    <text evidence="11 12">Catalyzes the reversible conversion of 2-phosphoglycerate (2-PG) into phosphoenolpyruvate (PEP). It is essential for the degradation of carbohydrates via glycolysis.</text>
</comment>
<dbReference type="InterPro" id="IPR036849">
    <property type="entry name" value="Enolase-like_C_sf"/>
</dbReference>
<feature type="binding site" evidence="12 15">
    <location>
        <position position="324"/>
    </location>
    <ligand>
        <name>Mg(2+)</name>
        <dbReference type="ChEBI" id="CHEBI:18420"/>
    </ligand>
</feature>
<dbReference type="GO" id="GO:0004634">
    <property type="term" value="F:phosphopyruvate hydratase activity"/>
    <property type="evidence" value="ECO:0007669"/>
    <property type="project" value="UniProtKB-UniRule"/>
</dbReference>
<dbReference type="PANTHER" id="PTHR11902:SF1">
    <property type="entry name" value="ENOLASE"/>
    <property type="match status" value="1"/>
</dbReference>
<dbReference type="PIRSF" id="PIRSF001400">
    <property type="entry name" value="Enolase"/>
    <property type="match status" value="1"/>
</dbReference>
<evidence type="ECO:0000256" key="6">
    <source>
        <dbReference type="ARBA" id="ARBA00022525"/>
    </source>
</evidence>
<feature type="domain" description="Enolase C-terminal TIM barrel" evidence="16">
    <location>
        <begin position="150"/>
        <end position="435"/>
    </location>
</feature>
<reference evidence="18 19" key="1">
    <citation type="journal article" date="2013" name="Genome Announc.">
        <title>Draft Genome Sequence of Psychrobacter aquaticus Strain CMS 56T, Isolated from a Cyanobacterial Mat Sample Collected from Water Bodies in the McMurdo Dry Valley Region of Antarctica.</title>
        <authorList>
            <person name="Reddy G.S."/>
            <person name="Ara S."/>
            <person name="Singh A."/>
            <person name="Kumar Pinnaka A."/>
            <person name="Shivaji S."/>
        </authorList>
    </citation>
    <scope>NUCLEOTIDE SEQUENCE [LARGE SCALE GENOMIC DNA]</scope>
    <source>
        <strain evidence="18 19">CMS 56</strain>
    </source>
</reference>
<feature type="active site" description="Proton donor" evidence="12 13">
    <location>
        <position position="216"/>
    </location>
</feature>
<feature type="binding site" evidence="14">
    <location>
        <position position="400"/>
    </location>
    <ligand>
        <name>substrate</name>
    </ligand>
</feature>
<dbReference type="UniPathway" id="UPA00109">
    <property type="reaction ID" value="UER00187"/>
</dbReference>
<keyword evidence="9 12" id="KW-0324">Glycolysis</keyword>
<evidence type="ECO:0000256" key="12">
    <source>
        <dbReference type="HAMAP-Rule" id="MF_00318"/>
    </source>
</evidence>
<feature type="domain" description="Enolase N-terminal" evidence="17">
    <location>
        <begin position="12"/>
        <end position="142"/>
    </location>
</feature>
<evidence type="ECO:0000256" key="8">
    <source>
        <dbReference type="ARBA" id="ARBA00022842"/>
    </source>
</evidence>
<evidence type="ECO:0000313" key="19">
    <source>
        <dbReference type="Proteomes" id="UP000016761"/>
    </source>
</evidence>
<dbReference type="eggNOG" id="COG0148">
    <property type="taxonomic scope" value="Bacteria"/>
</dbReference>
<evidence type="ECO:0000256" key="3">
    <source>
        <dbReference type="ARBA" id="ARBA00012058"/>
    </source>
</evidence>
<protein>
    <recommendedName>
        <fullName evidence="4 12">Enolase</fullName>
        <ecNumber evidence="3 12">4.2.1.11</ecNumber>
    </recommendedName>
    <alternativeName>
        <fullName evidence="12">2-phospho-D-glycerate hydro-lyase</fullName>
    </alternativeName>
    <alternativeName>
        <fullName evidence="12">2-phosphoglycerate dehydratase</fullName>
    </alternativeName>
</protein>
<dbReference type="AlphaFoldDB" id="U4T5L3"/>
<feature type="binding site" evidence="14">
    <location>
        <begin position="376"/>
        <end position="379"/>
    </location>
    <ligand>
        <name>substrate</name>
    </ligand>
</feature>
<dbReference type="SMART" id="SM01193">
    <property type="entry name" value="Enolase_N"/>
    <property type="match status" value="1"/>
</dbReference>
<evidence type="ECO:0000259" key="17">
    <source>
        <dbReference type="SMART" id="SM01193"/>
    </source>
</evidence>
<dbReference type="PATRIC" id="fig|1354303.4.peg.275"/>
<dbReference type="STRING" id="1354303.M917_0282"/>
<dbReference type="PRINTS" id="PR00148">
    <property type="entry name" value="ENOLASE"/>
</dbReference>
<dbReference type="InterPro" id="IPR020809">
    <property type="entry name" value="Enolase_CS"/>
</dbReference>
<dbReference type="SMART" id="SM01192">
    <property type="entry name" value="Enolase_C"/>
    <property type="match status" value="1"/>
</dbReference>
<feature type="binding site" evidence="12">
    <location>
        <position position="174"/>
    </location>
    <ligand>
        <name>(2R)-2-phosphoglycerate</name>
        <dbReference type="ChEBI" id="CHEBI:58289"/>
    </ligand>
</feature>
<accession>U4T5L3</accession>
<sequence>MYAEETNNVTAIKDIRAREILDSRGNPTIEADVILADGTVGRAAAPSGASTGSREALELRDGDKDRYMGKGVKKAVANVNSQIRSALIDKDVTEQQGIDNAMIALDGTENKGSLGANAMLAVSLATAKAAAKSQNLPLHQYIANLRNQTSLTMPVPMMNILNGGEHADNTVDIQEFMIEPVGFSSFSEALRAGTEIFHSLKSVLKSQGLNTAVGDEGGFAPNLRSNEEAITVIMQAIEQVGYKAGEDIHLALDCAASEFYKDGQYILAGEGNKSFDSQGFSDYLVGLARQYPIISIEDGLDESDWDGWKYLTEQIGDKVQLVGDDLFVTNPAILQEGIDKHIANAILIKFNQIGTLSETLDAIYLAKKNGYATIISHRSGETEDSTIADLAVGTAAGQIKTGSLCRSDRVAKYNQLLRIEQQVRASYRGREEFIGLRG</sequence>
<comment type="similarity">
    <text evidence="2 12">Belongs to the enolase family.</text>
</comment>
<comment type="caution">
    <text evidence="18">The sequence shown here is derived from an EMBL/GenBank/DDBJ whole genome shotgun (WGS) entry which is preliminary data.</text>
</comment>
<dbReference type="Pfam" id="PF00113">
    <property type="entry name" value="Enolase_C"/>
    <property type="match status" value="1"/>
</dbReference>
<dbReference type="GO" id="GO:0000015">
    <property type="term" value="C:phosphopyruvate hydratase complex"/>
    <property type="evidence" value="ECO:0007669"/>
    <property type="project" value="InterPro"/>
</dbReference>
<feature type="binding site" evidence="14">
    <location>
        <position position="297"/>
    </location>
    <ligand>
        <name>substrate</name>
    </ligand>
</feature>
<proteinExistence type="inferred from homology"/>
<dbReference type="FunFam" id="3.20.20.120:FF:000001">
    <property type="entry name" value="Enolase"/>
    <property type="match status" value="1"/>
</dbReference>
<feature type="binding site" evidence="14">
    <location>
        <position position="324"/>
    </location>
    <ligand>
        <name>substrate</name>
    </ligand>
</feature>
<dbReference type="EC" id="4.2.1.11" evidence="3 12"/>
<dbReference type="GO" id="GO:0006096">
    <property type="term" value="P:glycolytic process"/>
    <property type="evidence" value="ECO:0007669"/>
    <property type="project" value="UniProtKB-UniRule"/>
</dbReference>
<comment type="pathway">
    <text evidence="1 12">Carbohydrate degradation; glycolysis; pyruvate from D-glyceraldehyde 3-phosphate: step 4/5.</text>
</comment>
<comment type="subunit">
    <text evidence="12">Component of the RNA degradosome, a multiprotein complex involved in RNA processing and mRNA degradation.</text>
</comment>
<dbReference type="GO" id="GO:0009986">
    <property type="term" value="C:cell surface"/>
    <property type="evidence" value="ECO:0007669"/>
    <property type="project" value="UniProtKB-SubCell"/>
</dbReference>
<feature type="binding site" evidence="12">
    <location>
        <position position="400"/>
    </location>
    <ligand>
        <name>(2R)-2-phosphoglycerate</name>
        <dbReference type="ChEBI" id="CHEBI:58289"/>
    </ligand>
</feature>
<dbReference type="InterPro" id="IPR020810">
    <property type="entry name" value="Enolase_C"/>
</dbReference>
<keyword evidence="19" id="KW-1185">Reference proteome</keyword>
<dbReference type="SFLD" id="SFLDS00001">
    <property type="entry name" value="Enolase"/>
    <property type="match status" value="1"/>
</dbReference>
<evidence type="ECO:0000259" key="16">
    <source>
        <dbReference type="SMART" id="SM01192"/>
    </source>
</evidence>
<evidence type="ECO:0000256" key="4">
    <source>
        <dbReference type="ARBA" id="ARBA00017068"/>
    </source>
</evidence>